<dbReference type="SUPFAM" id="SSF52540">
    <property type="entry name" value="P-loop containing nucleoside triphosphate hydrolases"/>
    <property type="match status" value="1"/>
</dbReference>
<gene>
    <name evidence="10" type="primary">engB</name>
    <name evidence="12" type="ORF">ALGA_1096</name>
</gene>
<evidence type="ECO:0000256" key="5">
    <source>
        <dbReference type="ARBA" id="ARBA00022741"/>
    </source>
</evidence>
<dbReference type="Pfam" id="PF01926">
    <property type="entry name" value="MMR_HSR1"/>
    <property type="match status" value="1"/>
</dbReference>
<reference evidence="13" key="2">
    <citation type="journal article" date="2020" name="Antonie Van Leeuwenhoek">
        <title>Labilibaculum antarcticum sp. nov., a novel facultative anaerobic, psychrotorelant bacterium isolated from marine sediment of Antarctica.</title>
        <authorList>
            <person name="Watanabe M."/>
            <person name="Kojima H."/>
            <person name="Fukui M."/>
        </authorList>
    </citation>
    <scope>NUCLEOTIDE SEQUENCE [LARGE SCALE GENOMIC DNA]</scope>
    <source>
        <strain evidence="13">SPP2</strain>
    </source>
</reference>
<dbReference type="Proteomes" id="UP000218267">
    <property type="component" value="Chromosome"/>
</dbReference>
<evidence type="ECO:0000256" key="7">
    <source>
        <dbReference type="ARBA" id="ARBA00023134"/>
    </source>
</evidence>
<dbReference type="Gene3D" id="3.40.50.300">
    <property type="entry name" value="P-loop containing nucleotide triphosphate hydrolases"/>
    <property type="match status" value="1"/>
</dbReference>
<comment type="function">
    <text evidence="10">Necessary for normal cell division and for the maintenance of normal septation.</text>
</comment>
<keyword evidence="9 10" id="KW-0131">Cell cycle</keyword>
<dbReference type="OrthoDB" id="9804921at2"/>
<keyword evidence="6" id="KW-0460">Magnesium</keyword>
<accession>A0A1Y1CHJ4</accession>
<keyword evidence="4" id="KW-0479">Metal-binding</keyword>
<evidence type="ECO:0000256" key="3">
    <source>
        <dbReference type="ARBA" id="ARBA00022618"/>
    </source>
</evidence>
<evidence type="ECO:0000256" key="9">
    <source>
        <dbReference type="ARBA" id="ARBA00023306"/>
    </source>
</evidence>
<evidence type="ECO:0000256" key="6">
    <source>
        <dbReference type="ARBA" id="ARBA00022842"/>
    </source>
</evidence>
<evidence type="ECO:0000259" key="11">
    <source>
        <dbReference type="PROSITE" id="PS51706"/>
    </source>
</evidence>
<dbReference type="PROSITE" id="PS51706">
    <property type="entry name" value="G_ENGB"/>
    <property type="match status" value="1"/>
</dbReference>
<comment type="similarity">
    <text evidence="2 10">Belongs to the TRAFAC class TrmE-Era-EngA-EngB-Septin-like GTPase superfamily. EngB GTPase family.</text>
</comment>
<evidence type="ECO:0000256" key="1">
    <source>
        <dbReference type="ARBA" id="ARBA00001946"/>
    </source>
</evidence>
<dbReference type="InterPro" id="IPR030393">
    <property type="entry name" value="G_ENGB_dom"/>
</dbReference>
<protein>
    <recommendedName>
        <fullName evidence="10">Probable GTP-binding protein EngB</fullName>
    </recommendedName>
</protein>
<evidence type="ECO:0000256" key="10">
    <source>
        <dbReference type="HAMAP-Rule" id="MF_00321"/>
    </source>
</evidence>
<dbReference type="PANTHER" id="PTHR11649">
    <property type="entry name" value="MSS1/TRME-RELATED GTP-BINDING PROTEIN"/>
    <property type="match status" value="1"/>
</dbReference>
<dbReference type="FunFam" id="3.40.50.300:FF:000098">
    <property type="entry name" value="Probable GTP-binding protein EngB"/>
    <property type="match status" value="1"/>
</dbReference>
<evidence type="ECO:0000256" key="2">
    <source>
        <dbReference type="ARBA" id="ARBA00009638"/>
    </source>
</evidence>
<dbReference type="RefSeq" id="WP_096428383.1">
    <property type="nucleotide sequence ID" value="NZ_AP018042.1"/>
</dbReference>
<dbReference type="GO" id="GO:0005525">
    <property type="term" value="F:GTP binding"/>
    <property type="evidence" value="ECO:0007669"/>
    <property type="project" value="UniProtKB-UniRule"/>
</dbReference>
<evidence type="ECO:0000256" key="8">
    <source>
        <dbReference type="ARBA" id="ARBA00023210"/>
    </source>
</evidence>
<dbReference type="GO" id="GO:0000917">
    <property type="term" value="P:division septum assembly"/>
    <property type="evidence" value="ECO:0007669"/>
    <property type="project" value="UniProtKB-KW"/>
</dbReference>
<keyword evidence="7 10" id="KW-0342">GTP-binding</keyword>
<evidence type="ECO:0000313" key="13">
    <source>
        <dbReference type="Proteomes" id="UP000218267"/>
    </source>
</evidence>
<dbReference type="KEGG" id="mbas:ALGA_1096"/>
<keyword evidence="3 10" id="KW-0132">Cell division</keyword>
<feature type="domain" description="EngB-type G" evidence="11">
    <location>
        <begin position="22"/>
        <end position="197"/>
    </location>
</feature>
<reference evidence="12 13" key="1">
    <citation type="journal article" date="2018" name="Mar. Genomics">
        <title>Complete genome sequence of Marinifilaceae bacterium strain SPP2, isolated from the Antarctic marine sediment.</title>
        <authorList>
            <person name="Watanabe M."/>
            <person name="Kojima H."/>
            <person name="Fukui M."/>
        </authorList>
    </citation>
    <scope>NUCLEOTIDE SEQUENCE [LARGE SCALE GENOMIC DNA]</scope>
    <source>
        <strain evidence="12 13">SPP2</strain>
    </source>
</reference>
<dbReference type="CDD" id="cd01876">
    <property type="entry name" value="YihA_EngB"/>
    <property type="match status" value="1"/>
</dbReference>
<dbReference type="InterPro" id="IPR027417">
    <property type="entry name" value="P-loop_NTPase"/>
</dbReference>
<dbReference type="AlphaFoldDB" id="A0A1Y1CHJ4"/>
<proteinExistence type="inferred from homology"/>
<name>A0A1Y1CHJ4_9BACT</name>
<dbReference type="InterPro" id="IPR006073">
    <property type="entry name" value="GTP-bd"/>
</dbReference>
<dbReference type="GO" id="GO:0046872">
    <property type="term" value="F:metal ion binding"/>
    <property type="evidence" value="ECO:0007669"/>
    <property type="project" value="UniProtKB-KW"/>
</dbReference>
<evidence type="ECO:0000313" key="12">
    <source>
        <dbReference type="EMBL" id="BAX79482.1"/>
    </source>
</evidence>
<dbReference type="PANTHER" id="PTHR11649:SF13">
    <property type="entry name" value="ENGB-TYPE G DOMAIN-CONTAINING PROTEIN"/>
    <property type="match status" value="1"/>
</dbReference>
<dbReference type="EMBL" id="AP018042">
    <property type="protein sequence ID" value="BAX79482.1"/>
    <property type="molecule type" value="Genomic_DNA"/>
</dbReference>
<evidence type="ECO:0000256" key="4">
    <source>
        <dbReference type="ARBA" id="ARBA00022723"/>
    </source>
</evidence>
<dbReference type="HAMAP" id="MF_00321">
    <property type="entry name" value="GTPase_EngB"/>
    <property type="match status" value="1"/>
</dbReference>
<organism evidence="12 13">
    <name type="scientific">Labilibaculum antarcticum</name>
    <dbReference type="NCBI Taxonomy" id="1717717"/>
    <lineage>
        <taxon>Bacteria</taxon>
        <taxon>Pseudomonadati</taxon>
        <taxon>Bacteroidota</taxon>
        <taxon>Bacteroidia</taxon>
        <taxon>Marinilabiliales</taxon>
        <taxon>Marinifilaceae</taxon>
        <taxon>Labilibaculum</taxon>
    </lineage>
</organism>
<sequence length="204" mass="23169">MNITSAKFVMSNSDIKKCPIDNKAEYAFIGRSNVGKSSLINMLTNHKGLAKISTKPGKTQLVNHFLINDQWYLVDLPGYGFAKVAKNTKQRFSKLIFSFIESRPNLINLFVLVDCRHEPQTKDVDFMEWLGVNGIPFSIIFTKADKLSKQKLSENVKAYEKELLNSWEEMPPFFISSASSGLGKEEILNSIDETNKTVLLQKRK</sequence>
<keyword evidence="8 10" id="KW-0717">Septation</keyword>
<comment type="cofactor">
    <cofactor evidence="1">
        <name>Mg(2+)</name>
        <dbReference type="ChEBI" id="CHEBI:18420"/>
    </cofactor>
</comment>
<dbReference type="NCBIfam" id="TIGR03598">
    <property type="entry name" value="GTPase_YsxC"/>
    <property type="match status" value="1"/>
</dbReference>
<keyword evidence="5 10" id="KW-0547">Nucleotide-binding</keyword>
<keyword evidence="13" id="KW-1185">Reference proteome</keyword>
<dbReference type="InterPro" id="IPR019987">
    <property type="entry name" value="GTP-bd_ribosome_bio_YsxC"/>
</dbReference>